<dbReference type="Pfam" id="PF10260">
    <property type="entry name" value="SAYSvFN"/>
    <property type="match status" value="1"/>
</dbReference>
<feature type="transmembrane region" description="Helical" evidence="1">
    <location>
        <begin position="44"/>
        <end position="71"/>
    </location>
</feature>
<keyword evidence="1" id="KW-0472">Membrane</keyword>
<dbReference type="AlphaFoldDB" id="A0A6A6H3T3"/>
<protein>
    <recommendedName>
        <fullName evidence="2">SAYSvFN domain-containing protein</fullName>
    </recommendedName>
</protein>
<keyword evidence="1" id="KW-1133">Transmembrane helix</keyword>
<gene>
    <name evidence="3" type="ORF">EV356DRAFT_426225</name>
</gene>
<keyword evidence="1" id="KW-0812">Transmembrane</keyword>
<evidence type="ECO:0000259" key="2">
    <source>
        <dbReference type="Pfam" id="PF10260"/>
    </source>
</evidence>
<organism evidence="3 4">
    <name type="scientific">Viridothelium virens</name>
    <name type="common">Speckled blister lichen</name>
    <name type="synonym">Trypethelium virens</name>
    <dbReference type="NCBI Taxonomy" id="1048519"/>
    <lineage>
        <taxon>Eukaryota</taxon>
        <taxon>Fungi</taxon>
        <taxon>Dikarya</taxon>
        <taxon>Ascomycota</taxon>
        <taxon>Pezizomycotina</taxon>
        <taxon>Dothideomycetes</taxon>
        <taxon>Dothideomycetes incertae sedis</taxon>
        <taxon>Trypetheliales</taxon>
        <taxon>Trypetheliaceae</taxon>
        <taxon>Viridothelium</taxon>
    </lineage>
</organism>
<evidence type="ECO:0000313" key="3">
    <source>
        <dbReference type="EMBL" id="KAF2232756.1"/>
    </source>
</evidence>
<dbReference type="InterPro" id="IPR039159">
    <property type="entry name" value="SAYSD1"/>
</dbReference>
<evidence type="ECO:0000256" key="1">
    <source>
        <dbReference type="SAM" id="Phobius"/>
    </source>
</evidence>
<dbReference type="PANTHER" id="PTHR13527:SF0">
    <property type="entry name" value="SAYSVFN DOMAIN-CONTAINING PROTEIN 1"/>
    <property type="match status" value="1"/>
</dbReference>
<sequence length="115" mass="13009">KNKKPYHISKADLQLDEYIEERNSRSPSLLVQKAYNHLKNSRQFHAYVILQVLAALIGYGQVMFVLGLFWAMIANTGKRKEGEMSAYSLFNDGVEAIAGSTDMEALEQELRSRGV</sequence>
<dbReference type="OrthoDB" id="71310at2759"/>
<evidence type="ECO:0000313" key="4">
    <source>
        <dbReference type="Proteomes" id="UP000800092"/>
    </source>
</evidence>
<accession>A0A6A6H3T3</accession>
<keyword evidence="4" id="KW-1185">Reference proteome</keyword>
<dbReference type="EMBL" id="ML991812">
    <property type="protein sequence ID" value="KAF2232756.1"/>
    <property type="molecule type" value="Genomic_DNA"/>
</dbReference>
<feature type="non-terminal residue" evidence="3">
    <location>
        <position position="1"/>
    </location>
</feature>
<dbReference type="InterPro" id="IPR019387">
    <property type="entry name" value="SAYSvFN_dom"/>
</dbReference>
<name>A0A6A6H3T3_VIRVR</name>
<feature type="domain" description="SAYSvFN" evidence="2">
    <location>
        <begin position="44"/>
        <end position="110"/>
    </location>
</feature>
<reference evidence="3" key="1">
    <citation type="journal article" date="2020" name="Stud. Mycol.">
        <title>101 Dothideomycetes genomes: a test case for predicting lifestyles and emergence of pathogens.</title>
        <authorList>
            <person name="Haridas S."/>
            <person name="Albert R."/>
            <person name="Binder M."/>
            <person name="Bloem J."/>
            <person name="Labutti K."/>
            <person name="Salamov A."/>
            <person name="Andreopoulos B."/>
            <person name="Baker S."/>
            <person name="Barry K."/>
            <person name="Bills G."/>
            <person name="Bluhm B."/>
            <person name="Cannon C."/>
            <person name="Castanera R."/>
            <person name="Culley D."/>
            <person name="Daum C."/>
            <person name="Ezra D."/>
            <person name="Gonzalez J."/>
            <person name="Henrissat B."/>
            <person name="Kuo A."/>
            <person name="Liang C."/>
            <person name="Lipzen A."/>
            <person name="Lutzoni F."/>
            <person name="Magnuson J."/>
            <person name="Mondo S."/>
            <person name="Nolan M."/>
            <person name="Ohm R."/>
            <person name="Pangilinan J."/>
            <person name="Park H.-J."/>
            <person name="Ramirez L."/>
            <person name="Alfaro M."/>
            <person name="Sun H."/>
            <person name="Tritt A."/>
            <person name="Yoshinaga Y."/>
            <person name="Zwiers L.-H."/>
            <person name="Turgeon B."/>
            <person name="Goodwin S."/>
            <person name="Spatafora J."/>
            <person name="Crous P."/>
            <person name="Grigoriev I."/>
        </authorList>
    </citation>
    <scope>NUCLEOTIDE SEQUENCE</scope>
    <source>
        <strain evidence="3">Tuck. ex Michener</strain>
    </source>
</reference>
<proteinExistence type="predicted"/>
<feature type="non-terminal residue" evidence="3">
    <location>
        <position position="115"/>
    </location>
</feature>
<dbReference type="PANTHER" id="PTHR13527">
    <property type="entry name" value="SAYSVFN DOMAIN-CONTAINING PROTEIN 1"/>
    <property type="match status" value="1"/>
</dbReference>
<dbReference type="Proteomes" id="UP000800092">
    <property type="component" value="Unassembled WGS sequence"/>
</dbReference>